<organism evidence="12 13">
    <name type="scientific">Sinocyclocheilus rhinocerous</name>
    <dbReference type="NCBI Taxonomy" id="307959"/>
    <lineage>
        <taxon>Eukaryota</taxon>
        <taxon>Metazoa</taxon>
        <taxon>Chordata</taxon>
        <taxon>Craniata</taxon>
        <taxon>Vertebrata</taxon>
        <taxon>Euteleostomi</taxon>
        <taxon>Actinopterygii</taxon>
        <taxon>Neopterygii</taxon>
        <taxon>Teleostei</taxon>
        <taxon>Ostariophysi</taxon>
        <taxon>Cypriniformes</taxon>
        <taxon>Cyprinidae</taxon>
        <taxon>Cyprininae</taxon>
        <taxon>Sinocyclocheilus</taxon>
    </lineage>
</organism>
<keyword evidence="13" id="KW-1185">Reference proteome</keyword>
<keyword evidence="10" id="KW-0472">Membrane</keyword>
<feature type="domain" description="SEC7" evidence="11">
    <location>
        <begin position="536"/>
        <end position="725"/>
    </location>
</feature>
<evidence type="ECO:0000313" key="13">
    <source>
        <dbReference type="Proteomes" id="UP000472270"/>
    </source>
</evidence>
<comment type="subcellular location">
    <subcellularLocation>
        <location evidence="2">Cytoplasm</location>
        <location evidence="2">Perinuclear region</location>
    </subcellularLocation>
    <subcellularLocation>
        <location evidence="3">Golgi apparatus</location>
        <location evidence="3">trans-Golgi network</location>
    </subcellularLocation>
    <subcellularLocation>
        <location evidence="1">Membrane</location>
    </subcellularLocation>
</comment>
<dbReference type="GO" id="GO:0005085">
    <property type="term" value="F:guanyl-nucleotide exchange factor activity"/>
    <property type="evidence" value="ECO:0007669"/>
    <property type="project" value="UniProtKB-KW"/>
</dbReference>
<dbReference type="InterPro" id="IPR000904">
    <property type="entry name" value="Sec7_dom"/>
</dbReference>
<dbReference type="Gene3D" id="1.10.1000.11">
    <property type="entry name" value="Arf Nucleotide-binding Site Opener,domain 2"/>
    <property type="match status" value="1"/>
</dbReference>
<dbReference type="Pfam" id="PF09324">
    <property type="entry name" value="Sec7-like_HDS"/>
    <property type="match status" value="1"/>
</dbReference>
<dbReference type="FunFam" id="1.10.220.20:FF:000002">
    <property type="entry name" value="Brefeldin A-inhibited guanine nucleotide-exchange protein 1"/>
    <property type="match status" value="1"/>
</dbReference>
<evidence type="ECO:0000256" key="4">
    <source>
        <dbReference type="ARBA" id="ARBA00022448"/>
    </source>
</evidence>
<name>A0A673M6Q8_9TELE</name>
<evidence type="ECO:0000256" key="6">
    <source>
        <dbReference type="ARBA" id="ARBA00022553"/>
    </source>
</evidence>
<dbReference type="GO" id="GO:0032012">
    <property type="term" value="P:regulation of ARF protein signal transduction"/>
    <property type="evidence" value="ECO:0007669"/>
    <property type="project" value="InterPro"/>
</dbReference>
<sequence>RIFPYMEKNLSTKSMFLSRALEKILADKEVKRSQHSQLRKACQVALDEIKHELEKQKDGTVVPPRANYIEADKYVLPFELACQSKSPRIVSTSLDCLQKLIAYGHITGNAPDSGASGKRLIDRLVETICNCFQGPQTDEGVQLQIIKALLTAVTSPHIEIHEGTILLTVRTCYNIYLASRNLINQTTAKATLTQMLNVIFTRMENQAVIVTPASVSTTGLDQHSDSETKVPPVVRVDTQQMNGMVDDRGSESSIDILDAETIQGSQTAARFSHILQKDAFLVFRSLCKLSMKPLADGPPDPKSHELRSKVVSLQLLLSVLQGAGPVFRTHEMFVNAIKQYLCVALSKNGVSSVPEVFELSLAIFLTLLSHFKVHLKMQIEVFFREIFLTILETSSSSFEHKWMVIQTLTRICADAQCVVDIYVNYDCDLNAANIFERLVNDLSKIAQGRSGQELGMTPLQELSLRKKGLECLVSILKCMVEWSRDMYVNPNLQANLGKTTLRSLHENLSSRRDSVSSLDSTVSSGVQQSQLDHPEQYEVIKQQKEIIEHGIELFNKKPKRGLQYLQEQGMLGTTPEDIAQFLQQEERLDTTQVGEFLGENVKFNKEVMYCYVDRLDFCGKDFVSALRAFLEGFRLPGEAQKIDRLMEKFAARYLECNQGQTLFASADTAYVLAYSIIMLTTDLHSPQVKNKMTKEQYIKMNRGINDSKDLPEEYLSSIYDEIAGKKIALKESKEYSITPKSSKQNVANEKQRRLLYNMEMEQMAKTAKALMEAVSHAQAPFFSATHLEHVRPMFKLAWTPLLAAFSVGLQDCDDQDVASLCLEGIRCAIRIASIFNMQLERDAYIQALARFTLLTASSSITEMKQKNIDTIKTLIMVAHTDGNYLGNSWHEILRCISQLELAQLIGTGVKTRYISGVVREQGGSIKGFPSGGEEFMPLGLGTLVGGPDKRQMAHIQESVGETSSQSVVVAVDRIFTGSTRLDGNAIVDFVRWLCAVSMDELASAHQPRMFSLQKIVEISYYNMNRIRLQWSRIWQVIGDHFNKVGCNPNEDVAIFAVDSLRQLSMKFLEKGELANFRFQKDFLRPFEHIVKKNRSPTIRDMVIRCVAQMVNSQAANIRSGWKNIFSVFHQAASDHDENIVDLAFQTTGHIVMNTFQQHFAAAIDSFQDAVKCLSEFVCNAAFPDTSMEAIRLIRHCAKYVSDRPQALREYTSDDMNVAPGDRVWVRGWFPILFELSCIINRCKLDVRTRGLTVMFEIMKSYGHTFEKHWWHDLFRIIFRIFDNMKLPEQQTEKTEWMTTTCNHALYAICDVFTQFYEPLSEVLLADIFAQLQWCVKQDNEQLARSGTNCLENLVILNGEKFSPEVWDVTCACMLDIFQTTSPHVLLTWRPAGQEEEVGEGKHMITFLSSSVNLNMLLSYSDLGVSDHRLFAGLLIKCVVQLELIQTIDNIVFYPATSKREDAENMAAAQRDALEQAEEGETEADQGMYRHLSSQHLFKLLDCLLESHRFAKDFNSNNEQRTALWRAGFKGKSKPNLLKQETSSLACSLRILFRMYSDTQLRDSWPDIQTRLLQVCSEALAYFISLTSESHREAWTSLLLLLLTRTLRLPDDKFKPHASCYYHHLCEMMQFDLIPELRAALRRFFLRIGSVFHIAAPELGRAQPSSSSS</sequence>
<evidence type="ECO:0000256" key="5">
    <source>
        <dbReference type="ARBA" id="ARBA00022490"/>
    </source>
</evidence>
<dbReference type="Gene3D" id="1.10.220.20">
    <property type="match status" value="1"/>
</dbReference>
<dbReference type="CDD" id="cd00171">
    <property type="entry name" value="Sec7"/>
    <property type="match status" value="1"/>
</dbReference>
<dbReference type="InterPro" id="IPR046455">
    <property type="entry name" value="Sec7/BIG1-like_C"/>
</dbReference>
<evidence type="ECO:0000256" key="1">
    <source>
        <dbReference type="ARBA" id="ARBA00004370"/>
    </source>
</evidence>
<dbReference type="Proteomes" id="UP000472270">
    <property type="component" value="Unassembled WGS sequence"/>
</dbReference>
<protein>
    <submittedName>
        <fullName evidence="12">Brefeldin A-inhibited guanine nucleotide-exchange protein 2-like</fullName>
    </submittedName>
</protein>
<keyword evidence="8" id="KW-0653">Protein transport</keyword>
<evidence type="ECO:0000256" key="8">
    <source>
        <dbReference type="ARBA" id="ARBA00022927"/>
    </source>
</evidence>
<keyword evidence="7" id="KW-0344">Guanine-nucleotide releasing factor</keyword>
<dbReference type="InterPro" id="IPR035999">
    <property type="entry name" value="Sec7_dom_sf"/>
</dbReference>
<dbReference type="PROSITE" id="PS50190">
    <property type="entry name" value="SEC7"/>
    <property type="match status" value="1"/>
</dbReference>
<dbReference type="GO" id="GO:0016020">
    <property type="term" value="C:membrane"/>
    <property type="evidence" value="ECO:0007669"/>
    <property type="project" value="UniProtKB-SubCell"/>
</dbReference>
<dbReference type="Pfam" id="PF01369">
    <property type="entry name" value="Sec7"/>
    <property type="match status" value="1"/>
</dbReference>
<evidence type="ECO:0000256" key="9">
    <source>
        <dbReference type="ARBA" id="ARBA00023034"/>
    </source>
</evidence>
<dbReference type="Pfam" id="PF12783">
    <property type="entry name" value="Sec7-like_HUS"/>
    <property type="match status" value="1"/>
</dbReference>
<evidence type="ECO:0000259" key="11">
    <source>
        <dbReference type="PROSITE" id="PS50190"/>
    </source>
</evidence>
<keyword evidence="6" id="KW-0597">Phosphoprotein</keyword>
<dbReference type="Pfam" id="PF20252">
    <property type="entry name" value="BIG2_C"/>
    <property type="match status" value="1"/>
</dbReference>
<dbReference type="InterPro" id="IPR032691">
    <property type="entry name" value="Mon2/Sec7/BIG1-like_HUS"/>
</dbReference>
<dbReference type="SUPFAM" id="SSF48371">
    <property type="entry name" value="ARM repeat"/>
    <property type="match status" value="2"/>
</dbReference>
<dbReference type="FunFam" id="1.25.10.10:FF:000143">
    <property type="entry name" value="ADP-ribosylation factor guanine nucleotide-exchange factor 2 (brefeldin A-inhibited)"/>
    <property type="match status" value="1"/>
</dbReference>
<dbReference type="GO" id="GO:0005794">
    <property type="term" value="C:Golgi apparatus"/>
    <property type="evidence" value="ECO:0007669"/>
    <property type="project" value="UniProtKB-SubCell"/>
</dbReference>
<dbReference type="PANTHER" id="PTHR10663">
    <property type="entry name" value="GUANYL-NUCLEOTIDE EXCHANGE FACTOR"/>
    <property type="match status" value="1"/>
</dbReference>
<dbReference type="FunFam" id="1.10.1000.11:FF:000003">
    <property type="entry name" value="Brefeldin A-inhibited guanine nucleotide-exchange protein 1"/>
    <property type="match status" value="1"/>
</dbReference>
<dbReference type="GO" id="GO:0048471">
    <property type="term" value="C:perinuclear region of cytoplasm"/>
    <property type="evidence" value="ECO:0007669"/>
    <property type="project" value="UniProtKB-SubCell"/>
</dbReference>
<evidence type="ECO:0000256" key="2">
    <source>
        <dbReference type="ARBA" id="ARBA00004556"/>
    </source>
</evidence>
<reference evidence="12" key="2">
    <citation type="submission" date="2025-09" db="UniProtKB">
        <authorList>
            <consortium name="Ensembl"/>
        </authorList>
    </citation>
    <scope>IDENTIFICATION</scope>
</reference>
<dbReference type="SMART" id="SM00222">
    <property type="entry name" value="Sec7"/>
    <property type="match status" value="1"/>
</dbReference>
<evidence type="ECO:0000313" key="12">
    <source>
        <dbReference type="Ensembl" id="ENSSRHP00000084911.1"/>
    </source>
</evidence>
<evidence type="ECO:0000256" key="10">
    <source>
        <dbReference type="ARBA" id="ARBA00023136"/>
    </source>
</evidence>
<accession>A0A673M6Q8</accession>
<dbReference type="PANTHER" id="PTHR10663:SF124">
    <property type="entry name" value="BREFELDIN A-INHIBITED GUANINE NUCLEOTIDE-EXCHANGE PROTEIN 2"/>
    <property type="match status" value="1"/>
</dbReference>
<dbReference type="SUPFAM" id="SSF48425">
    <property type="entry name" value="Sec7 domain"/>
    <property type="match status" value="1"/>
</dbReference>
<keyword evidence="5" id="KW-0963">Cytoplasm</keyword>
<dbReference type="Pfam" id="PF16213">
    <property type="entry name" value="DCB"/>
    <property type="match status" value="1"/>
</dbReference>
<dbReference type="InterPro" id="IPR015403">
    <property type="entry name" value="Mon2/Sec7/BIG1-like_HDS"/>
</dbReference>
<dbReference type="InterPro" id="IPR011989">
    <property type="entry name" value="ARM-like"/>
</dbReference>
<dbReference type="InterPro" id="IPR032629">
    <property type="entry name" value="DCB_dom"/>
</dbReference>
<dbReference type="InterPro" id="IPR016024">
    <property type="entry name" value="ARM-type_fold"/>
</dbReference>
<proteinExistence type="predicted"/>
<keyword evidence="9" id="KW-0333">Golgi apparatus</keyword>
<evidence type="ECO:0000256" key="7">
    <source>
        <dbReference type="ARBA" id="ARBA00022658"/>
    </source>
</evidence>
<evidence type="ECO:0000256" key="3">
    <source>
        <dbReference type="ARBA" id="ARBA00004601"/>
    </source>
</evidence>
<dbReference type="InterPro" id="IPR023394">
    <property type="entry name" value="Sec7_C_sf"/>
</dbReference>
<keyword evidence="4" id="KW-0813">Transport</keyword>
<dbReference type="Gene3D" id="1.25.10.10">
    <property type="entry name" value="Leucine-rich Repeat Variant"/>
    <property type="match status" value="1"/>
</dbReference>
<reference evidence="12" key="1">
    <citation type="submission" date="2025-08" db="UniProtKB">
        <authorList>
            <consortium name="Ensembl"/>
        </authorList>
    </citation>
    <scope>IDENTIFICATION</scope>
</reference>
<dbReference type="Ensembl" id="ENSSRHT00000087213.1">
    <property type="protein sequence ID" value="ENSSRHP00000084911.1"/>
    <property type="gene ID" value="ENSSRHG00000041780.1"/>
</dbReference>
<dbReference type="GO" id="GO:0015031">
    <property type="term" value="P:protein transport"/>
    <property type="evidence" value="ECO:0007669"/>
    <property type="project" value="UniProtKB-KW"/>
</dbReference>
<gene>
    <name evidence="12" type="primary">LOC107737629</name>
</gene>